<gene>
    <name evidence="6" type="ORF">VitviT2T_019491</name>
</gene>
<dbReference type="Proteomes" id="UP001227230">
    <property type="component" value="Chromosome 13"/>
</dbReference>
<name>A0ABY9D2Q9_VITVI</name>
<organism evidence="6 7">
    <name type="scientific">Vitis vinifera</name>
    <name type="common">Grape</name>
    <dbReference type="NCBI Taxonomy" id="29760"/>
    <lineage>
        <taxon>Eukaryota</taxon>
        <taxon>Viridiplantae</taxon>
        <taxon>Streptophyta</taxon>
        <taxon>Embryophyta</taxon>
        <taxon>Tracheophyta</taxon>
        <taxon>Spermatophyta</taxon>
        <taxon>Magnoliopsida</taxon>
        <taxon>eudicotyledons</taxon>
        <taxon>Gunneridae</taxon>
        <taxon>Pentapetalae</taxon>
        <taxon>rosids</taxon>
        <taxon>Vitales</taxon>
        <taxon>Vitaceae</taxon>
        <taxon>Viteae</taxon>
        <taxon>Vitis</taxon>
    </lineage>
</organism>
<feature type="region of interest" description="Disordered" evidence="4">
    <location>
        <begin position="249"/>
        <end position="282"/>
    </location>
</feature>
<feature type="compositionally biased region" description="Basic and acidic residues" evidence="4">
    <location>
        <begin position="178"/>
        <end position="187"/>
    </location>
</feature>
<feature type="domain" description="Shugoshin C-terminal" evidence="5">
    <location>
        <begin position="291"/>
        <end position="315"/>
    </location>
</feature>
<protein>
    <recommendedName>
        <fullName evidence="5">Shugoshin C-terminal domain-containing protein</fullName>
    </recommendedName>
</protein>
<keyword evidence="7" id="KW-1185">Reference proteome</keyword>
<keyword evidence="3" id="KW-0175">Coiled coil</keyword>
<dbReference type="PANTHER" id="PTHR34373:SF9">
    <property type="entry name" value="SHUGOSHIN 2"/>
    <property type="match status" value="1"/>
</dbReference>
<dbReference type="InterPro" id="IPR044693">
    <property type="entry name" value="SGO_plant"/>
</dbReference>
<evidence type="ECO:0000256" key="3">
    <source>
        <dbReference type="SAM" id="Coils"/>
    </source>
</evidence>
<sequence length="317" mass="35767">MEGLLVLDPGVEDNKAKREKMVKGSFGNTPRKRLADISNFQEKKSKPTTQVEKPLTIPPTTKEYIEHLHQENMALAKLLADRNKIIEVTGIELQKLRICLQKLQQQNLQLAQANSQMLAELNSGKDRLRVLHHELGCKNGILQVRNSELEEKAKKKTYKKTGNQVGTIKCEEAGESLQEDKSDDKPCTTKRRQSKNQSIVSPSSSKQVQEKDKAENKKLQSRRQSTRFISVKSEPTEDLFEIDDAKFPASQLHDDPMHDNCPTSLGSSGKKANGDGALEVATPEFRRSSIGRPLRRAAEKVQSYKEIPINVKMRRSE</sequence>
<dbReference type="EMBL" id="CP126660">
    <property type="protein sequence ID" value="WKA01198.1"/>
    <property type="molecule type" value="Genomic_DNA"/>
</dbReference>
<feature type="compositionally biased region" description="Polar residues" evidence="4">
    <location>
        <begin position="195"/>
        <end position="207"/>
    </location>
</feature>
<reference evidence="6 7" key="1">
    <citation type="journal article" date="2023" name="Hortic Res">
        <title>The complete reference genome for grapevine (Vitis vinifera L.) genetics and breeding.</title>
        <authorList>
            <person name="Shi X."/>
            <person name="Cao S."/>
            <person name="Wang X."/>
            <person name="Huang S."/>
            <person name="Wang Y."/>
            <person name="Liu Z."/>
            <person name="Liu W."/>
            <person name="Leng X."/>
            <person name="Peng Y."/>
            <person name="Wang N."/>
            <person name="Wang Y."/>
            <person name="Ma Z."/>
            <person name="Xu X."/>
            <person name="Zhang F."/>
            <person name="Xue H."/>
            <person name="Zhong H."/>
            <person name="Wang Y."/>
            <person name="Zhang K."/>
            <person name="Velt A."/>
            <person name="Avia K."/>
            <person name="Holtgrawe D."/>
            <person name="Grimplet J."/>
            <person name="Matus J.T."/>
            <person name="Ware D."/>
            <person name="Wu X."/>
            <person name="Wang H."/>
            <person name="Liu C."/>
            <person name="Fang Y."/>
            <person name="Rustenholz C."/>
            <person name="Cheng Z."/>
            <person name="Xiao H."/>
            <person name="Zhou Y."/>
        </authorList>
    </citation>
    <scope>NUCLEOTIDE SEQUENCE [LARGE SCALE GENOMIC DNA]</scope>
    <source>
        <strain evidence="7">cv. Pinot noir / PN40024</strain>
        <tissue evidence="6">Leaf</tissue>
    </source>
</reference>
<comment type="similarity">
    <text evidence="1">Belongs to the shugoshin family.</text>
</comment>
<feature type="region of interest" description="Disordered" evidence="4">
    <location>
        <begin position="175"/>
        <end position="227"/>
    </location>
</feature>
<evidence type="ECO:0000313" key="6">
    <source>
        <dbReference type="EMBL" id="WKA01198.1"/>
    </source>
</evidence>
<evidence type="ECO:0000256" key="2">
    <source>
        <dbReference type="ARBA" id="ARBA00022829"/>
    </source>
</evidence>
<dbReference type="InterPro" id="IPR011515">
    <property type="entry name" value="Shugoshin_C"/>
</dbReference>
<feature type="coiled-coil region" evidence="3">
    <location>
        <begin position="93"/>
        <end position="120"/>
    </location>
</feature>
<accession>A0ABY9D2Q9</accession>
<feature type="compositionally biased region" description="Basic and acidic residues" evidence="4">
    <location>
        <begin position="208"/>
        <end position="218"/>
    </location>
</feature>
<evidence type="ECO:0000259" key="5">
    <source>
        <dbReference type="Pfam" id="PF07557"/>
    </source>
</evidence>
<evidence type="ECO:0000256" key="4">
    <source>
        <dbReference type="SAM" id="MobiDB-lite"/>
    </source>
</evidence>
<evidence type="ECO:0000256" key="1">
    <source>
        <dbReference type="ARBA" id="ARBA00010845"/>
    </source>
</evidence>
<dbReference type="Pfam" id="PF07557">
    <property type="entry name" value="Shugoshin_C"/>
    <property type="match status" value="1"/>
</dbReference>
<keyword evidence="2" id="KW-0159">Chromosome partition</keyword>
<proteinExistence type="inferred from homology"/>
<dbReference type="PANTHER" id="PTHR34373">
    <property type="entry name" value="SHUGOSHIN 2"/>
    <property type="match status" value="1"/>
</dbReference>
<evidence type="ECO:0000313" key="7">
    <source>
        <dbReference type="Proteomes" id="UP001227230"/>
    </source>
</evidence>